<gene>
    <name evidence="3" type="ORF">MEDL_35017</name>
</gene>
<dbReference type="AlphaFoldDB" id="A0A8S3SS88"/>
<sequence>MKNATQDVRVEKRYATTPADEYHERKRWQKKIRALETSGEHPNKRIKDTTEELKIEKDNVIPSNINDQTRKSIDEWEVKSKSFVETRAYIKVLEEIVSNSCVAVTGPSGAGKSAIVQAVSLSLSKENGYKIIKLLCPMDLRNYYSPGKKTVFILEDFCGKFTAREDQINDWCSMQDVVNQVVEDESCKILFSCRLQVYKDPKFDLLPKFQLCECNIISSELCLTEDEKKQIFNSHLSSEKITDNILFRKIDNFPFLCQYRSIGKNNLDIDKYFVKSHIKFIEMN</sequence>
<dbReference type="InterPro" id="IPR049050">
    <property type="entry name" value="nSTAND3"/>
</dbReference>
<dbReference type="Pfam" id="PF20720">
    <property type="entry name" value="nSTAND3"/>
    <property type="match status" value="1"/>
</dbReference>
<evidence type="ECO:0000313" key="4">
    <source>
        <dbReference type="Proteomes" id="UP000683360"/>
    </source>
</evidence>
<evidence type="ECO:0000313" key="3">
    <source>
        <dbReference type="EMBL" id="CAG2221621.1"/>
    </source>
</evidence>
<name>A0A8S3SS88_MYTED</name>
<proteinExistence type="predicted"/>
<organism evidence="3 4">
    <name type="scientific">Mytilus edulis</name>
    <name type="common">Blue mussel</name>
    <dbReference type="NCBI Taxonomy" id="6550"/>
    <lineage>
        <taxon>Eukaryota</taxon>
        <taxon>Metazoa</taxon>
        <taxon>Spiralia</taxon>
        <taxon>Lophotrochozoa</taxon>
        <taxon>Mollusca</taxon>
        <taxon>Bivalvia</taxon>
        <taxon>Autobranchia</taxon>
        <taxon>Pteriomorphia</taxon>
        <taxon>Mytilida</taxon>
        <taxon>Mytiloidea</taxon>
        <taxon>Mytilidae</taxon>
        <taxon>Mytilinae</taxon>
        <taxon>Mytilus</taxon>
    </lineage>
</organism>
<dbReference type="Proteomes" id="UP000683360">
    <property type="component" value="Unassembled WGS sequence"/>
</dbReference>
<accession>A0A8S3SS88</accession>
<protein>
    <recommendedName>
        <fullName evidence="2">Novel STAND NTPase 3 domain-containing protein</fullName>
    </recommendedName>
</protein>
<comment type="caution">
    <text evidence="3">The sequence shown here is derived from an EMBL/GenBank/DDBJ whole genome shotgun (WGS) entry which is preliminary data.</text>
</comment>
<dbReference type="OrthoDB" id="10532021at2759"/>
<keyword evidence="4" id="KW-1185">Reference proteome</keyword>
<dbReference type="Gene3D" id="3.40.50.300">
    <property type="entry name" value="P-loop containing nucleotide triphosphate hydrolases"/>
    <property type="match status" value="1"/>
</dbReference>
<dbReference type="EMBL" id="CAJPWZ010001685">
    <property type="protein sequence ID" value="CAG2221621.1"/>
    <property type="molecule type" value="Genomic_DNA"/>
</dbReference>
<feature type="domain" description="Novel STAND NTPase 3" evidence="2">
    <location>
        <begin position="83"/>
        <end position="237"/>
    </location>
</feature>
<dbReference type="InterPro" id="IPR027417">
    <property type="entry name" value="P-loop_NTPase"/>
</dbReference>
<evidence type="ECO:0000256" key="1">
    <source>
        <dbReference type="SAM" id="MobiDB-lite"/>
    </source>
</evidence>
<reference evidence="3" key="1">
    <citation type="submission" date="2021-03" db="EMBL/GenBank/DDBJ databases">
        <authorList>
            <person name="Bekaert M."/>
        </authorList>
    </citation>
    <scope>NUCLEOTIDE SEQUENCE</scope>
</reference>
<dbReference type="SUPFAM" id="SSF52540">
    <property type="entry name" value="P-loop containing nucleoside triphosphate hydrolases"/>
    <property type="match status" value="1"/>
</dbReference>
<feature type="compositionally biased region" description="Basic and acidic residues" evidence="1">
    <location>
        <begin position="8"/>
        <end position="24"/>
    </location>
</feature>
<feature type="region of interest" description="Disordered" evidence="1">
    <location>
        <begin position="1"/>
        <end position="26"/>
    </location>
</feature>
<evidence type="ECO:0000259" key="2">
    <source>
        <dbReference type="Pfam" id="PF20720"/>
    </source>
</evidence>